<dbReference type="Proteomes" id="UP000076078">
    <property type="component" value="Unassembled WGS sequence"/>
</dbReference>
<evidence type="ECO:0000313" key="2">
    <source>
        <dbReference type="Proteomes" id="UP000076078"/>
    </source>
</evidence>
<name>A0A151ZE86_TIELA</name>
<protein>
    <submittedName>
        <fullName evidence="1">Uncharacterized protein</fullName>
    </submittedName>
</protein>
<reference evidence="1 2" key="1">
    <citation type="submission" date="2015-12" db="EMBL/GenBank/DDBJ databases">
        <title>Dictyostelia acquired genes for synthesis and detection of signals that induce cell-type specialization by lateral gene transfer from prokaryotes.</title>
        <authorList>
            <person name="Gloeckner G."/>
            <person name="Schaap P."/>
        </authorList>
    </citation>
    <scope>NUCLEOTIDE SEQUENCE [LARGE SCALE GENOMIC DNA]</scope>
    <source>
        <strain evidence="1 2">TK</strain>
    </source>
</reference>
<evidence type="ECO:0000313" key="1">
    <source>
        <dbReference type="EMBL" id="KYQ92247.1"/>
    </source>
</evidence>
<dbReference type="InParanoid" id="A0A151ZE86"/>
<dbReference type="EMBL" id="LODT01000031">
    <property type="protein sequence ID" value="KYQ92247.1"/>
    <property type="molecule type" value="Genomic_DNA"/>
</dbReference>
<dbReference type="FunCoup" id="A0A151ZE86">
    <property type="interactions" value="169"/>
</dbReference>
<dbReference type="SUPFAM" id="SSF52540">
    <property type="entry name" value="P-loop containing nucleoside triphosphate hydrolases"/>
    <property type="match status" value="1"/>
</dbReference>
<proteinExistence type="predicted"/>
<gene>
    <name evidence="1" type="ORF">DLAC_07094</name>
</gene>
<dbReference type="InterPro" id="IPR027417">
    <property type="entry name" value="P-loop_NTPase"/>
</dbReference>
<dbReference type="OMA" id="LAHEDIW"/>
<dbReference type="OrthoDB" id="20154at2759"/>
<dbReference type="Gene3D" id="3.40.50.300">
    <property type="entry name" value="P-loop containing nucleotide triphosphate hydrolases"/>
    <property type="match status" value="1"/>
</dbReference>
<dbReference type="AlphaFoldDB" id="A0A151ZE86"/>
<organism evidence="1 2">
    <name type="scientific">Tieghemostelium lacteum</name>
    <name type="common">Slime mold</name>
    <name type="synonym">Dictyostelium lacteum</name>
    <dbReference type="NCBI Taxonomy" id="361077"/>
    <lineage>
        <taxon>Eukaryota</taxon>
        <taxon>Amoebozoa</taxon>
        <taxon>Evosea</taxon>
        <taxon>Eumycetozoa</taxon>
        <taxon>Dictyostelia</taxon>
        <taxon>Dictyosteliales</taxon>
        <taxon>Raperosteliaceae</taxon>
        <taxon>Tieghemostelium</taxon>
    </lineage>
</organism>
<keyword evidence="2" id="KW-1185">Reference proteome</keyword>
<accession>A0A151ZE86</accession>
<sequence length="505" mass="60014">MNTDNNNTQPTSFNDIPKEHWNNESVQKWCKVIGIPVSDIKHIRDNNIKGRWLVLKKDNLEEALTKIKVSADSAFEIYLKFNPSTDFSKKRPYEQTAETQKKIKEYIGNNIQTDGIQLFPKDPFTSNTPNSRYIFENNILCIIERDITKRLAEFIEATKKQQRTVYIHGPQGFGKSHSIYHIVSRLRSENNIVFYMPDCGTWDSARNPYFYFSEIIYYSFYLVNDDTFVNDYWRSKPFDQPNFEKFLEELGQHCNRQNYSLYFFFDQHNGIPENKRDVYPFSLIEHYLAHEDIWRTSLICVSASANNLYQFGSKNWPTFRFSAPFTEKEFKLFSNHYNFKFTESFDETLEIIKEHTNLIPLEIQEIFYIWCRHQKSPDLKYIINLYKEKRQFEIGMNNQTFTRDYLTDDRSRADFARNVGLMELGIPSFKMTLINERLMVRRGQIIEAITPLARNILVECWKDEINYKSAKEGFYKMVFTNEIKGLTNDVRGRAAEMFIIEESQQ</sequence>
<comment type="caution">
    <text evidence="1">The sequence shown here is derived from an EMBL/GenBank/DDBJ whole genome shotgun (WGS) entry which is preliminary data.</text>
</comment>